<protein>
    <submittedName>
        <fullName evidence="3">SpoIIE family protein phosphatase</fullName>
    </submittedName>
</protein>
<accession>A0ABW4PHE5</accession>
<proteinExistence type="predicted"/>
<dbReference type="PANTHER" id="PTHR35801:SF1">
    <property type="entry name" value="PHOSPHOSERINE PHOSPHATASE RSBX"/>
    <property type="match status" value="1"/>
</dbReference>
<dbReference type="Pfam" id="PF13581">
    <property type="entry name" value="HATPase_c_2"/>
    <property type="match status" value="1"/>
</dbReference>
<dbReference type="InterPro" id="IPR036890">
    <property type="entry name" value="HATPase_C_sf"/>
</dbReference>
<dbReference type="InterPro" id="IPR003594">
    <property type="entry name" value="HATPase_dom"/>
</dbReference>
<dbReference type="Gene3D" id="3.30.565.10">
    <property type="entry name" value="Histidine kinase-like ATPase, C-terminal domain"/>
    <property type="match status" value="1"/>
</dbReference>
<gene>
    <name evidence="3" type="ORF">ACFSJS_08195</name>
</gene>
<dbReference type="Gene3D" id="3.60.40.10">
    <property type="entry name" value="PPM-type phosphatase domain"/>
    <property type="match status" value="1"/>
</dbReference>
<evidence type="ECO:0000313" key="4">
    <source>
        <dbReference type="Proteomes" id="UP001597365"/>
    </source>
</evidence>
<keyword evidence="4" id="KW-1185">Reference proteome</keyword>
<dbReference type="InterPro" id="IPR001932">
    <property type="entry name" value="PPM-type_phosphatase-like_dom"/>
</dbReference>
<dbReference type="InterPro" id="IPR039248">
    <property type="entry name" value="Ptase_RsbX"/>
</dbReference>
<dbReference type="Pfam" id="PF07228">
    <property type="entry name" value="SpoIIE"/>
    <property type="match status" value="1"/>
</dbReference>
<reference evidence="4" key="1">
    <citation type="journal article" date="2019" name="Int. J. Syst. Evol. Microbiol.">
        <title>The Global Catalogue of Microorganisms (GCM) 10K type strain sequencing project: providing services to taxonomists for standard genome sequencing and annotation.</title>
        <authorList>
            <consortium name="The Broad Institute Genomics Platform"/>
            <consortium name="The Broad Institute Genome Sequencing Center for Infectious Disease"/>
            <person name="Wu L."/>
            <person name="Ma J."/>
        </authorList>
    </citation>
    <scope>NUCLEOTIDE SEQUENCE [LARGE SCALE GENOMIC DNA]</scope>
    <source>
        <strain evidence="4">CGMCC 4.7455</strain>
    </source>
</reference>
<evidence type="ECO:0000313" key="3">
    <source>
        <dbReference type="EMBL" id="MFD1829643.1"/>
    </source>
</evidence>
<sequence>MDRAVSDLSSLPSEGLTDEIGVDHESAVPLAASAARNRARQAGLPGAMPDQAAVVASELAGNLVKHATGGTVFVQLLPHGEGVEITAVDRGPGIPDLDRSLADGYTTATGSLGAGLGAVRRIASEFAIRTHPGSGTLVNARLTVPGAVRPTRWRTGSVCLPAQEERYCGDACAVAETGDSLTGLVVDGLGHGASAAEAARSALRSFRTAPDRPLDDVLASLHRALRHTRGAAAGVLRLHSDRAEYCGIGNVRAVVLSGGEIGHRMAGQPGIVGWNVPTPRTRTVALGPGAGVVLHSDGIESRWSHNPPTFLLRLPPPLLAAALAHRHRRIRDDATVLAVQAA</sequence>
<dbReference type="PANTHER" id="PTHR35801">
    <property type="entry name" value="PHOSPHOSERINE PHOSPHATASE RSBX"/>
    <property type="match status" value="1"/>
</dbReference>
<dbReference type="RefSeq" id="WP_380898405.1">
    <property type="nucleotide sequence ID" value="NZ_JBHUFU010000004.1"/>
</dbReference>
<dbReference type="SUPFAM" id="SSF55874">
    <property type="entry name" value="ATPase domain of HSP90 chaperone/DNA topoisomerase II/histidine kinase"/>
    <property type="match status" value="1"/>
</dbReference>
<feature type="domain" description="PPM-type phosphatase" evidence="2">
    <location>
        <begin position="153"/>
        <end position="341"/>
    </location>
</feature>
<dbReference type="SUPFAM" id="SSF81606">
    <property type="entry name" value="PP2C-like"/>
    <property type="match status" value="1"/>
</dbReference>
<dbReference type="Proteomes" id="UP001597365">
    <property type="component" value="Unassembled WGS sequence"/>
</dbReference>
<name>A0ABW4PHE5_9ACTN</name>
<dbReference type="SMART" id="SM00331">
    <property type="entry name" value="PP2C_SIG"/>
    <property type="match status" value="1"/>
</dbReference>
<evidence type="ECO:0000259" key="2">
    <source>
        <dbReference type="SMART" id="SM00331"/>
    </source>
</evidence>
<evidence type="ECO:0000256" key="1">
    <source>
        <dbReference type="SAM" id="MobiDB-lite"/>
    </source>
</evidence>
<feature type="region of interest" description="Disordered" evidence="1">
    <location>
        <begin position="1"/>
        <end position="22"/>
    </location>
</feature>
<dbReference type="InterPro" id="IPR036457">
    <property type="entry name" value="PPM-type-like_dom_sf"/>
</dbReference>
<organism evidence="3 4">
    <name type="scientific">Streptomyces desertarenae</name>
    <dbReference type="NCBI Taxonomy" id="2666184"/>
    <lineage>
        <taxon>Bacteria</taxon>
        <taxon>Bacillati</taxon>
        <taxon>Actinomycetota</taxon>
        <taxon>Actinomycetes</taxon>
        <taxon>Kitasatosporales</taxon>
        <taxon>Streptomycetaceae</taxon>
        <taxon>Streptomyces</taxon>
    </lineage>
</organism>
<dbReference type="EMBL" id="JBHUFU010000004">
    <property type="protein sequence ID" value="MFD1829643.1"/>
    <property type="molecule type" value="Genomic_DNA"/>
</dbReference>
<comment type="caution">
    <text evidence="3">The sequence shown here is derived from an EMBL/GenBank/DDBJ whole genome shotgun (WGS) entry which is preliminary data.</text>
</comment>